<dbReference type="OrthoDB" id="32887at10239"/>
<accession>K7RVQ5</accession>
<organism evidence="1 2">
    <name type="scientific">Vibrio phage vB_VpaS_MAR10</name>
    <dbReference type="NCBI Taxonomy" id="1229755"/>
    <lineage>
        <taxon>Viruses</taxon>
        <taxon>Duplodnaviria</taxon>
        <taxon>Heunggongvirae</taxon>
        <taxon>Uroviricota</taxon>
        <taxon>Caudoviricetes</taxon>
        <taxon>Mardecavirus</taxon>
        <taxon>Mardecavirus MAR10</taxon>
    </lineage>
</organism>
<sequence length="130" mass="15129">MEQERFVDVAELRMLARAKAQHHLHQRLPLVKNQHTAHVYGFTTLDLLSATLFAQEANLLLASQPYRTVNSHILFFTPTSRLQEADVVVGFRYDDNNNPANVRDHFRDRDSFPRFLVLTPEGTDWKPAWE</sequence>
<keyword evidence="2" id="KW-1185">Reference proteome</keyword>
<proteinExistence type="predicted"/>
<reference evidence="1 2" key="1">
    <citation type="journal article" date="2012" name="J. Virol.">
        <title>Genome Sequence of Temperate Vibrio parahaemolyticus Bacteriophage vB_VpaS_MAR10.</title>
        <authorList>
            <person name="Alanis Villa A."/>
            <person name="Kropinski A.M."/>
            <person name="Abbasifar R."/>
            <person name="Abbasifar A."/>
            <person name="Griffiths M.W."/>
        </authorList>
    </citation>
    <scope>NUCLEOTIDE SEQUENCE [LARGE SCALE GENOMIC DNA]</scope>
</reference>
<dbReference type="GeneID" id="14181799"/>
<evidence type="ECO:0000313" key="1">
    <source>
        <dbReference type="EMBL" id="AFV81300.1"/>
    </source>
</evidence>
<gene>
    <name evidence="1" type="ORF">MAR10_066</name>
</gene>
<name>K7RVQ5_9CAUD</name>
<evidence type="ECO:0000313" key="2">
    <source>
        <dbReference type="Proteomes" id="UP000009398"/>
    </source>
</evidence>
<dbReference type="EMBL" id="JX556418">
    <property type="protein sequence ID" value="AFV81300.1"/>
    <property type="molecule type" value="Genomic_DNA"/>
</dbReference>
<protein>
    <submittedName>
        <fullName evidence="1">Uncharacterized protein</fullName>
    </submittedName>
</protein>
<dbReference type="KEGG" id="vg:14181799"/>
<dbReference type="RefSeq" id="YP_007111914.1">
    <property type="nucleotide sequence ID" value="NC_019713.1"/>
</dbReference>
<dbReference type="Proteomes" id="UP000009398">
    <property type="component" value="Segment"/>
</dbReference>